<dbReference type="AlphaFoldDB" id="A0A150LWY9"/>
<dbReference type="Proteomes" id="UP000075455">
    <property type="component" value="Unassembled WGS sequence"/>
</dbReference>
<proteinExistence type="predicted"/>
<sequence length="148" mass="16655">MAMKKFFAIWMIAGLCSLGAYFFVTASSKPPALDISAAGKKIPVTRGSYCWKPFFSAKCVDWAYAPPWKIGDVHEPVEVEPHSEIEIDFEKEPVSLAVEQWINEGKAKNIKVKNKKITAPSESGVYVYHLMANWKQGDGNYVFHIKVK</sequence>
<reference evidence="2 3" key="1">
    <citation type="submission" date="2016-01" db="EMBL/GenBank/DDBJ databases">
        <title>Draft Genome Sequences of Seven Thermophilic Sporeformers Isolated from Foods.</title>
        <authorList>
            <person name="Berendsen E.M."/>
            <person name="Wells-Bennik M.H."/>
            <person name="Krawcyk A.O."/>
            <person name="De Jong A."/>
            <person name="Holsappel S."/>
            <person name="Eijlander R.T."/>
            <person name="Kuipers O.P."/>
        </authorList>
    </citation>
    <scope>NUCLEOTIDE SEQUENCE [LARGE SCALE GENOMIC DNA]</scope>
    <source>
        <strain evidence="2 3">B4119</strain>
    </source>
</reference>
<evidence type="ECO:0000313" key="3">
    <source>
        <dbReference type="Proteomes" id="UP000075455"/>
    </source>
</evidence>
<dbReference type="STRING" id="81408.B4119_1876"/>
<organism evidence="2 3">
    <name type="scientific">Saccharococcus caldoxylosilyticus</name>
    <dbReference type="NCBI Taxonomy" id="81408"/>
    <lineage>
        <taxon>Bacteria</taxon>
        <taxon>Bacillati</taxon>
        <taxon>Bacillota</taxon>
        <taxon>Bacilli</taxon>
        <taxon>Bacillales</taxon>
        <taxon>Anoxybacillaceae</taxon>
        <taxon>Saccharococcus</taxon>
    </lineage>
</organism>
<comment type="caution">
    <text evidence="2">The sequence shown here is derived from an EMBL/GenBank/DDBJ whole genome shotgun (WGS) entry which is preliminary data.</text>
</comment>
<keyword evidence="1" id="KW-0732">Signal</keyword>
<accession>A0A150LWY9</accession>
<feature type="chain" id="PRO_5038617469" evidence="1">
    <location>
        <begin position="27"/>
        <end position="148"/>
    </location>
</feature>
<gene>
    <name evidence="2" type="ORF">B4119_1876</name>
</gene>
<name>A0A150LWY9_9BACL</name>
<evidence type="ECO:0000313" key="2">
    <source>
        <dbReference type="EMBL" id="KYD16462.1"/>
    </source>
</evidence>
<protein>
    <submittedName>
        <fullName evidence="2">Uncharacterized protein</fullName>
    </submittedName>
</protein>
<dbReference type="RefSeq" id="WP_153018011.1">
    <property type="nucleotide sequence ID" value="NZ_LQYS01000032.1"/>
</dbReference>
<feature type="signal peptide" evidence="1">
    <location>
        <begin position="1"/>
        <end position="26"/>
    </location>
</feature>
<evidence type="ECO:0000256" key="1">
    <source>
        <dbReference type="SAM" id="SignalP"/>
    </source>
</evidence>
<dbReference type="PATRIC" id="fig|81408.3.peg.2987"/>
<dbReference type="EMBL" id="LQYS01000032">
    <property type="protein sequence ID" value="KYD16462.1"/>
    <property type="molecule type" value="Genomic_DNA"/>
</dbReference>